<organism evidence="3">
    <name type="scientific">uncultured Caudovirales phage</name>
    <dbReference type="NCBI Taxonomy" id="2100421"/>
    <lineage>
        <taxon>Viruses</taxon>
        <taxon>Duplodnaviria</taxon>
        <taxon>Heunggongvirae</taxon>
        <taxon>Uroviricota</taxon>
        <taxon>Caudoviricetes</taxon>
        <taxon>Peduoviridae</taxon>
        <taxon>Maltschvirus</taxon>
        <taxon>Maltschvirus maltsch</taxon>
    </lineage>
</organism>
<dbReference type="EMBL" id="LR797502">
    <property type="protein sequence ID" value="CAB4221344.1"/>
    <property type="molecule type" value="Genomic_DNA"/>
</dbReference>
<keyword evidence="3" id="KW-0378">Hydrolase</keyword>
<dbReference type="Gene3D" id="3.30.428.10">
    <property type="entry name" value="HIT-like"/>
    <property type="match status" value="1"/>
</dbReference>
<accession>A0A6J5PE01</accession>
<dbReference type="EMBL" id="LR796758">
    <property type="protein sequence ID" value="CAB4163936.1"/>
    <property type="molecule type" value="Genomic_DNA"/>
</dbReference>
<evidence type="ECO:0000313" key="4">
    <source>
        <dbReference type="EMBL" id="CAB4186946.1"/>
    </source>
</evidence>
<protein>
    <submittedName>
        <fullName evidence="3">Hit Diadenosine tetraphosphate (Ap4A) hydrolase and other HIT family hydrolases</fullName>
    </submittedName>
</protein>
<feature type="domain" description="HIT" evidence="1">
    <location>
        <begin position="21"/>
        <end position="101"/>
    </location>
</feature>
<dbReference type="InterPro" id="IPR036265">
    <property type="entry name" value="HIT-like_sf"/>
</dbReference>
<reference evidence="3" key="1">
    <citation type="submission" date="2020-04" db="EMBL/GenBank/DDBJ databases">
        <authorList>
            <person name="Chiriac C."/>
            <person name="Salcher M."/>
            <person name="Ghai R."/>
            <person name="Kavagutti S V."/>
        </authorList>
    </citation>
    <scope>NUCLEOTIDE SEQUENCE</scope>
</reference>
<evidence type="ECO:0000313" key="3">
    <source>
        <dbReference type="EMBL" id="CAB4165824.1"/>
    </source>
</evidence>
<evidence type="ECO:0000313" key="2">
    <source>
        <dbReference type="EMBL" id="CAB4163936.1"/>
    </source>
</evidence>
<dbReference type="Pfam" id="PF01230">
    <property type="entry name" value="HIT"/>
    <property type="match status" value="1"/>
</dbReference>
<name>A0A6J5PE01_9CAUD</name>
<dbReference type="InterPro" id="IPR011146">
    <property type="entry name" value="HIT-like"/>
</dbReference>
<proteinExistence type="predicted"/>
<dbReference type="GO" id="GO:0016787">
    <property type="term" value="F:hydrolase activity"/>
    <property type="evidence" value="ECO:0007669"/>
    <property type="project" value="UniProtKB-KW"/>
</dbReference>
<dbReference type="EMBL" id="LR797099">
    <property type="protein sequence ID" value="CAB4186946.1"/>
    <property type="molecule type" value="Genomic_DNA"/>
</dbReference>
<dbReference type="EMBL" id="LR796776">
    <property type="protein sequence ID" value="CAB4165824.1"/>
    <property type="molecule type" value="Genomic_DNA"/>
</dbReference>
<dbReference type="SUPFAM" id="SSF54197">
    <property type="entry name" value="HIT-like"/>
    <property type="match status" value="1"/>
</dbReference>
<evidence type="ECO:0000313" key="5">
    <source>
        <dbReference type="EMBL" id="CAB4221344.1"/>
    </source>
</evidence>
<evidence type="ECO:0000259" key="1">
    <source>
        <dbReference type="Pfam" id="PF01230"/>
    </source>
</evidence>
<gene>
    <name evidence="4" type="ORF">UFOVP1146_292</name>
    <name evidence="5" type="ORF">UFOVP1638_273</name>
    <name evidence="2" type="ORF">UFOVP812_205</name>
    <name evidence="3" type="ORF">UFOVP818_360</name>
</gene>
<sequence>MSTNLEKALINGIAPWKEIEYRCEEFWIFCDGFPVTKGHLLFVPTQESHVNLMACYKAAYQWGINGISANKWEGFNVGQNVGITAGQTIMYPHVHMIPRRTDDMPDPRGGVRHVIPSQGNYKNEDYKLVS</sequence>